<dbReference type="GO" id="GO:0005524">
    <property type="term" value="F:ATP binding"/>
    <property type="evidence" value="ECO:0007669"/>
    <property type="project" value="UniProtKB-UniRule"/>
</dbReference>
<evidence type="ECO:0000256" key="4">
    <source>
        <dbReference type="ARBA" id="ARBA00022741"/>
    </source>
</evidence>
<dbReference type="GO" id="GO:0071555">
    <property type="term" value="P:cell wall organization"/>
    <property type="evidence" value="ECO:0007669"/>
    <property type="project" value="UniProtKB-KW"/>
</dbReference>
<dbReference type="InterPro" id="IPR005863">
    <property type="entry name" value="UDP-N-AcMur_synth"/>
</dbReference>
<dbReference type="InterPro" id="IPR035911">
    <property type="entry name" value="MurE/MurF_N"/>
</dbReference>
<reference evidence="15 16" key="1">
    <citation type="submission" date="2018-10" db="EMBL/GenBank/DDBJ databases">
        <title>Comparative analysis of microorganisms from saline springs in Andes Mountain Range, Colombia.</title>
        <authorList>
            <person name="Rubin E."/>
        </authorList>
    </citation>
    <scope>NUCLEOTIDE SEQUENCE [LARGE SCALE GENOMIC DNA]</scope>
    <source>
        <strain evidence="15 16">USBA 36</strain>
    </source>
</reference>
<protein>
    <recommendedName>
        <fullName evidence="10 11">UDP-N-acetylmuramoyl-tripeptide--D-alanyl-D-alanine ligase</fullName>
        <ecNumber evidence="10 11">6.3.2.10</ecNumber>
    </recommendedName>
    <alternativeName>
        <fullName evidence="10">D-alanyl-D-alanine-adding enzyme</fullName>
    </alternativeName>
</protein>
<evidence type="ECO:0000256" key="11">
    <source>
        <dbReference type="RuleBase" id="RU004136"/>
    </source>
</evidence>
<keyword evidence="4 10" id="KW-0547">Nucleotide-binding</keyword>
<evidence type="ECO:0000256" key="5">
    <source>
        <dbReference type="ARBA" id="ARBA00022840"/>
    </source>
</evidence>
<evidence type="ECO:0000256" key="9">
    <source>
        <dbReference type="ARBA" id="ARBA00023316"/>
    </source>
</evidence>
<accession>A0A420WI13</accession>
<evidence type="ECO:0000313" key="16">
    <source>
        <dbReference type="Proteomes" id="UP000277424"/>
    </source>
</evidence>
<dbReference type="InterPro" id="IPR013221">
    <property type="entry name" value="Mur_ligase_cen"/>
</dbReference>
<keyword evidence="7 10" id="KW-0573">Peptidoglycan synthesis</keyword>
<comment type="similarity">
    <text evidence="10">Belongs to the MurCDEF family. MurF subfamily.</text>
</comment>
<evidence type="ECO:0000259" key="13">
    <source>
        <dbReference type="Pfam" id="PF02875"/>
    </source>
</evidence>
<evidence type="ECO:0000256" key="7">
    <source>
        <dbReference type="ARBA" id="ARBA00022984"/>
    </source>
</evidence>
<keyword evidence="1 10" id="KW-0963">Cytoplasm</keyword>
<dbReference type="InterPro" id="IPR036615">
    <property type="entry name" value="Mur_ligase_C_dom_sf"/>
</dbReference>
<dbReference type="Pfam" id="PF08245">
    <property type="entry name" value="Mur_ligase_M"/>
    <property type="match status" value="1"/>
</dbReference>
<dbReference type="SUPFAM" id="SSF53623">
    <property type="entry name" value="MurD-like peptide ligases, catalytic domain"/>
    <property type="match status" value="1"/>
</dbReference>
<keyword evidence="9 10" id="KW-0961">Cell wall biogenesis/degradation</keyword>
<dbReference type="Pfam" id="PF02875">
    <property type="entry name" value="Mur_ligase_C"/>
    <property type="match status" value="1"/>
</dbReference>
<evidence type="ECO:0000259" key="12">
    <source>
        <dbReference type="Pfam" id="PF01225"/>
    </source>
</evidence>
<comment type="subcellular location">
    <subcellularLocation>
        <location evidence="10 11">Cytoplasm</location>
    </subcellularLocation>
</comment>
<gene>
    <name evidence="10" type="primary">murF</name>
    <name evidence="15" type="ORF">BCL74_2545</name>
</gene>
<comment type="function">
    <text evidence="10 11">Involved in cell wall formation. Catalyzes the final step in the synthesis of UDP-N-acetylmuramoyl-pentapeptide, the precursor of murein.</text>
</comment>
<dbReference type="UniPathway" id="UPA00219"/>
<dbReference type="SUPFAM" id="SSF53244">
    <property type="entry name" value="MurD-like peptide ligases, peptide-binding domain"/>
    <property type="match status" value="1"/>
</dbReference>
<evidence type="ECO:0000256" key="3">
    <source>
        <dbReference type="ARBA" id="ARBA00022618"/>
    </source>
</evidence>
<keyword evidence="6 10" id="KW-0133">Cell shape</keyword>
<organism evidence="15 16">
    <name type="scientific">Oceanibaculum indicum</name>
    <dbReference type="NCBI Taxonomy" id="526216"/>
    <lineage>
        <taxon>Bacteria</taxon>
        <taxon>Pseudomonadati</taxon>
        <taxon>Pseudomonadota</taxon>
        <taxon>Alphaproteobacteria</taxon>
        <taxon>Rhodospirillales</taxon>
        <taxon>Oceanibaculaceae</taxon>
        <taxon>Oceanibaculum</taxon>
    </lineage>
</organism>
<dbReference type="Gene3D" id="3.40.1390.10">
    <property type="entry name" value="MurE/MurF, N-terminal domain"/>
    <property type="match status" value="1"/>
</dbReference>
<keyword evidence="5 10" id="KW-0067">ATP-binding</keyword>
<evidence type="ECO:0000256" key="10">
    <source>
        <dbReference type="HAMAP-Rule" id="MF_02019"/>
    </source>
</evidence>
<dbReference type="SUPFAM" id="SSF63418">
    <property type="entry name" value="MurE/MurF N-terminal domain"/>
    <property type="match status" value="1"/>
</dbReference>
<comment type="pathway">
    <text evidence="10 11">Cell wall biogenesis; peptidoglycan biosynthesis.</text>
</comment>
<keyword evidence="2 10" id="KW-0436">Ligase</keyword>
<dbReference type="OrthoDB" id="9800958at2"/>
<evidence type="ECO:0000256" key="6">
    <source>
        <dbReference type="ARBA" id="ARBA00022960"/>
    </source>
</evidence>
<evidence type="ECO:0000256" key="8">
    <source>
        <dbReference type="ARBA" id="ARBA00023306"/>
    </source>
</evidence>
<dbReference type="InterPro" id="IPR004101">
    <property type="entry name" value="Mur_ligase_C"/>
</dbReference>
<dbReference type="Proteomes" id="UP000277424">
    <property type="component" value="Unassembled WGS sequence"/>
</dbReference>
<dbReference type="PANTHER" id="PTHR43024:SF1">
    <property type="entry name" value="UDP-N-ACETYLMURAMOYL-TRIPEPTIDE--D-ALANYL-D-ALANINE LIGASE"/>
    <property type="match status" value="1"/>
</dbReference>
<dbReference type="NCBIfam" id="TIGR01143">
    <property type="entry name" value="murF"/>
    <property type="match status" value="1"/>
</dbReference>
<dbReference type="GO" id="GO:0008360">
    <property type="term" value="P:regulation of cell shape"/>
    <property type="evidence" value="ECO:0007669"/>
    <property type="project" value="UniProtKB-KW"/>
</dbReference>
<dbReference type="InterPro" id="IPR051046">
    <property type="entry name" value="MurCDEF_CellWall_CoF430Synth"/>
</dbReference>
<evidence type="ECO:0000259" key="14">
    <source>
        <dbReference type="Pfam" id="PF08245"/>
    </source>
</evidence>
<dbReference type="GO" id="GO:0008766">
    <property type="term" value="F:UDP-N-acetylmuramoylalanyl-D-glutamyl-2,6-diaminopimelate-D-alanyl-D-alanine ligase activity"/>
    <property type="evidence" value="ECO:0007669"/>
    <property type="project" value="RHEA"/>
</dbReference>
<dbReference type="GO" id="GO:0005737">
    <property type="term" value="C:cytoplasm"/>
    <property type="evidence" value="ECO:0007669"/>
    <property type="project" value="UniProtKB-SubCell"/>
</dbReference>
<dbReference type="GO" id="GO:0051301">
    <property type="term" value="P:cell division"/>
    <property type="evidence" value="ECO:0007669"/>
    <property type="project" value="UniProtKB-KW"/>
</dbReference>
<dbReference type="GO" id="GO:0047480">
    <property type="term" value="F:UDP-N-acetylmuramoyl-tripeptide-D-alanyl-D-alanine ligase activity"/>
    <property type="evidence" value="ECO:0007669"/>
    <property type="project" value="UniProtKB-UniRule"/>
</dbReference>
<feature type="domain" description="Mur ligase central" evidence="14">
    <location>
        <begin position="109"/>
        <end position="297"/>
    </location>
</feature>
<keyword evidence="3 10" id="KW-0132">Cell division</keyword>
<dbReference type="EC" id="6.3.2.10" evidence="10 11"/>
<evidence type="ECO:0000256" key="2">
    <source>
        <dbReference type="ARBA" id="ARBA00022598"/>
    </source>
</evidence>
<evidence type="ECO:0000313" key="15">
    <source>
        <dbReference type="EMBL" id="RKQ70596.1"/>
    </source>
</evidence>
<comment type="caution">
    <text evidence="15">The sequence shown here is derived from an EMBL/GenBank/DDBJ whole genome shotgun (WGS) entry which is preliminary data.</text>
</comment>
<dbReference type="Gene3D" id="3.90.190.20">
    <property type="entry name" value="Mur ligase, C-terminal domain"/>
    <property type="match status" value="1"/>
</dbReference>
<dbReference type="PANTHER" id="PTHR43024">
    <property type="entry name" value="UDP-N-ACETYLMURAMOYL-TRIPEPTIDE--D-ALANYL-D-ALANINE LIGASE"/>
    <property type="match status" value="1"/>
</dbReference>
<keyword evidence="8 10" id="KW-0131">Cell cycle</keyword>
<proteinExistence type="inferred from homology"/>
<name>A0A420WI13_9PROT</name>
<comment type="caution">
    <text evidence="10">Lacks conserved residue(s) required for the propagation of feature annotation.</text>
</comment>
<dbReference type="Gene3D" id="3.40.1190.10">
    <property type="entry name" value="Mur-like, catalytic domain"/>
    <property type="match status" value="1"/>
</dbReference>
<feature type="domain" description="Mur ligase C-terminal" evidence="13">
    <location>
        <begin position="336"/>
        <end position="448"/>
    </location>
</feature>
<dbReference type="InterPro" id="IPR036565">
    <property type="entry name" value="Mur-like_cat_sf"/>
</dbReference>
<feature type="domain" description="Mur ligase N-terminal catalytic" evidence="12">
    <location>
        <begin position="27"/>
        <end position="97"/>
    </location>
</feature>
<dbReference type="Pfam" id="PF01225">
    <property type="entry name" value="Mur_ligase"/>
    <property type="match status" value="1"/>
</dbReference>
<dbReference type="GO" id="GO:0009252">
    <property type="term" value="P:peptidoglycan biosynthetic process"/>
    <property type="evidence" value="ECO:0007669"/>
    <property type="project" value="UniProtKB-UniRule"/>
</dbReference>
<dbReference type="AlphaFoldDB" id="A0A420WI13"/>
<dbReference type="HAMAP" id="MF_02019">
    <property type="entry name" value="MurF"/>
    <property type="match status" value="1"/>
</dbReference>
<evidence type="ECO:0000256" key="1">
    <source>
        <dbReference type="ARBA" id="ARBA00022490"/>
    </source>
</evidence>
<dbReference type="EMBL" id="RBIG01000002">
    <property type="protein sequence ID" value="RKQ70596.1"/>
    <property type="molecule type" value="Genomic_DNA"/>
</dbReference>
<sequence length="468" mass="48988">MTEPLWTSADAVTATGGKNSRDWQAFGVSIDSRTVTEGDLFVALEGDAFDGHDYARDALGGGAAALLVERRPEGVPADAPVLEVASTLEALGKLGRFQRGRSRAKAIAVTGSVGKTGSKEMLRAGLSALGKTHASVASFNNHIGAPLTLARLPLDAEYLVSELGMNHRGELEPLARMVQPDVALITTVEAVHAGHFSSEEEIAEEKADILLGVKEGGTAVLNRDNRHYARLRERAQKAGIRNIISFGTDLAADTCLLNAELRRTDSLVQAIVAQRRLRYRLAVPGRHWVMNSLGVLAGIAALGGDVATAAAALEQVEAPKGRGRQVEIAVSGGTLLLIDESYNASPPALRAALDVLAMTKPKAGGRRVVVLGDMLELGDGAAEAHNALAQPIETAGVDLVFTAGPYMNRMAEKLPRALQGGAADDTAALAPLVTALVHAGDVVLVKGSLGMKMARVVDALLALRTGEN</sequence>
<comment type="catalytic activity">
    <reaction evidence="10 11">
        <text>D-alanyl-D-alanine + UDP-N-acetyl-alpha-D-muramoyl-L-alanyl-gamma-D-glutamyl-meso-2,6-diaminopimelate + ATP = UDP-N-acetyl-alpha-D-muramoyl-L-alanyl-gamma-D-glutamyl-meso-2,6-diaminopimeloyl-D-alanyl-D-alanine + ADP + phosphate + H(+)</text>
        <dbReference type="Rhea" id="RHEA:28374"/>
        <dbReference type="ChEBI" id="CHEBI:15378"/>
        <dbReference type="ChEBI" id="CHEBI:30616"/>
        <dbReference type="ChEBI" id="CHEBI:43474"/>
        <dbReference type="ChEBI" id="CHEBI:57822"/>
        <dbReference type="ChEBI" id="CHEBI:61386"/>
        <dbReference type="ChEBI" id="CHEBI:83905"/>
        <dbReference type="ChEBI" id="CHEBI:456216"/>
        <dbReference type="EC" id="6.3.2.10"/>
    </reaction>
</comment>
<dbReference type="RefSeq" id="WP_121220478.1">
    <property type="nucleotide sequence ID" value="NZ_RBIG01000002.1"/>
</dbReference>
<dbReference type="InterPro" id="IPR000713">
    <property type="entry name" value="Mur_ligase_N"/>
</dbReference>